<comment type="similarity">
    <text evidence="1">Belongs to the multicopper oxidase family.</text>
</comment>
<dbReference type="CDD" id="cd13903">
    <property type="entry name" value="CuRO_3_Tv-LCC_like"/>
    <property type="match status" value="1"/>
</dbReference>
<keyword evidence="5" id="KW-1015">Disulfide bond</keyword>
<evidence type="ECO:0000256" key="6">
    <source>
        <dbReference type="ARBA" id="ARBA00023180"/>
    </source>
</evidence>
<evidence type="ECO:0000256" key="5">
    <source>
        <dbReference type="ARBA" id="ARBA00023157"/>
    </source>
</evidence>
<evidence type="ECO:0000256" key="2">
    <source>
        <dbReference type="ARBA" id="ARBA00022723"/>
    </source>
</evidence>
<evidence type="ECO:0000313" key="11">
    <source>
        <dbReference type="EMBL" id="THU88629.1"/>
    </source>
</evidence>
<gene>
    <name evidence="11" type="ORF">K435DRAFT_307020</name>
</gene>
<dbReference type="InterPro" id="IPR033138">
    <property type="entry name" value="Cu_oxidase_CS"/>
</dbReference>
<dbReference type="InterPro" id="IPR011706">
    <property type="entry name" value="Cu-oxidase_C"/>
</dbReference>
<evidence type="ECO:0000259" key="8">
    <source>
        <dbReference type="Pfam" id="PF00394"/>
    </source>
</evidence>
<dbReference type="Proteomes" id="UP000297245">
    <property type="component" value="Unassembled WGS sequence"/>
</dbReference>
<keyword evidence="12" id="KW-1185">Reference proteome</keyword>
<keyword evidence="2" id="KW-0479">Metal-binding</keyword>
<name>A0A4S8LHT4_DENBC</name>
<dbReference type="OrthoDB" id="2121828at2759"/>
<accession>A0A4S8LHT4</accession>
<evidence type="ECO:0000259" key="10">
    <source>
        <dbReference type="Pfam" id="PF07732"/>
    </source>
</evidence>
<evidence type="ECO:0000256" key="4">
    <source>
        <dbReference type="ARBA" id="ARBA00023008"/>
    </source>
</evidence>
<dbReference type="Pfam" id="PF07732">
    <property type="entry name" value="Cu-oxidase_3"/>
    <property type="match status" value="1"/>
</dbReference>
<dbReference type="FunFam" id="2.60.40.420:FF:000045">
    <property type="entry name" value="Laccase 2"/>
    <property type="match status" value="1"/>
</dbReference>
<dbReference type="AlphaFoldDB" id="A0A4S8LHT4"/>
<feature type="chain" id="PRO_5020560320" evidence="7">
    <location>
        <begin position="19"/>
        <end position="550"/>
    </location>
</feature>
<evidence type="ECO:0000313" key="12">
    <source>
        <dbReference type="Proteomes" id="UP000297245"/>
    </source>
</evidence>
<feature type="signal peptide" evidence="7">
    <location>
        <begin position="1"/>
        <end position="18"/>
    </location>
</feature>
<dbReference type="InterPro" id="IPR045087">
    <property type="entry name" value="Cu-oxidase_fam"/>
</dbReference>
<evidence type="ECO:0000256" key="1">
    <source>
        <dbReference type="ARBA" id="ARBA00010609"/>
    </source>
</evidence>
<dbReference type="Pfam" id="PF00394">
    <property type="entry name" value="Cu-oxidase"/>
    <property type="match status" value="1"/>
</dbReference>
<keyword evidence="7" id="KW-0732">Signal</keyword>
<organism evidence="11 12">
    <name type="scientific">Dendrothele bispora (strain CBS 962.96)</name>
    <dbReference type="NCBI Taxonomy" id="1314807"/>
    <lineage>
        <taxon>Eukaryota</taxon>
        <taxon>Fungi</taxon>
        <taxon>Dikarya</taxon>
        <taxon>Basidiomycota</taxon>
        <taxon>Agaricomycotina</taxon>
        <taxon>Agaricomycetes</taxon>
        <taxon>Agaricomycetidae</taxon>
        <taxon>Agaricales</taxon>
        <taxon>Agaricales incertae sedis</taxon>
        <taxon>Dendrothele</taxon>
    </lineage>
</organism>
<feature type="domain" description="Plastocyanin-like" evidence="10">
    <location>
        <begin position="55"/>
        <end position="155"/>
    </location>
</feature>
<dbReference type="PROSITE" id="PS00080">
    <property type="entry name" value="MULTICOPPER_OXIDASE2"/>
    <property type="match status" value="1"/>
</dbReference>
<dbReference type="Gene3D" id="2.60.40.420">
    <property type="entry name" value="Cupredoxins - blue copper proteins"/>
    <property type="match status" value="3"/>
</dbReference>
<dbReference type="InterPro" id="IPR002355">
    <property type="entry name" value="Cu_oxidase_Cu_BS"/>
</dbReference>
<dbReference type="GO" id="GO:0016491">
    <property type="term" value="F:oxidoreductase activity"/>
    <property type="evidence" value="ECO:0007669"/>
    <property type="project" value="UniProtKB-KW"/>
</dbReference>
<dbReference type="InterPro" id="IPR008972">
    <property type="entry name" value="Cupredoxin"/>
</dbReference>
<dbReference type="EMBL" id="ML179402">
    <property type="protein sequence ID" value="THU88629.1"/>
    <property type="molecule type" value="Genomic_DNA"/>
</dbReference>
<protein>
    <submittedName>
        <fullName evidence="11">Laccase</fullName>
    </submittedName>
</protein>
<dbReference type="PANTHER" id="PTHR11709">
    <property type="entry name" value="MULTI-COPPER OXIDASE"/>
    <property type="match status" value="1"/>
</dbReference>
<dbReference type="InterPro" id="IPR011707">
    <property type="entry name" value="Cu-oxidase-like_N"/>
</dbReference>
<keyword evidence="4" id="KW-0186">Copper</keyword>
<proteinExistence type="inferred from homology"/>
<dbReference type="PROSITE" id="PS00079">
    <property type="entry name" value="MULTICOPPER_OXIDASE1"/>
    <property type="match status" value="1"/>
</dbReference>
<evidence type="ECO:0000259" key="9">
    <source>
        <dbReference type="Pfam" id="PF07731"/>
    </source>
</evidence>
<reference evidence="11 12" key="1">
    <citation type="journal article" date="2019" name="Nat. Ecol. Evol.">
        <title>Megaphylogeny resolves global patterns of mushroom evolution.</title>
        <authorList>
            <person name="Varga T."/>
            <person name="Krizsan K."/>
            <person name="Foldi C."/>
            <person name="Dima B."/>
            <person name="Sanchez-Garcia M."/>
            <person name="Sanchez-Ramirez S."/>
            <person name="Szollosi G.J."/>
            <person name="Szarkandi J.G."/>
            <person name="Papp V."/>
            <person name="Albert L."/>
            <person name="Andreopoulos W."/>
            <person name="Angelini C."/>
            <person name="Antonin V."/>
            <person name="Barry K.W."/>
            <person name="Bougher N.L."/>
            <person name="Buchanan P."/>
            <person name="Buyck B."/>
            <person name="Bense V."/>
            <person name="Catcheside P."/>
            <person name="Chovatia M."/>
            <person name="Cooper J."/>
            <person name="Damon W."/>
            <person name="Desjardin D."/>
            <person name="Finy P."/>
            <person name="Geml J."/>
            <person name="Haridas S."/>
            <person name="Hughes K."/>
            <person name="Justo A."/>
            <person name="Karasinski D."/>
            <person name="Kautmanova I."/>
            <person name="Kiss B."/>
            <person name="Kocsube S."/>
            <person name="Kotiranta H."/>
            <person name="LaButti K.M."/>
            <person name="Lechner B.E."/>
            <person name="Liimatainen K."/>
            <person name="Lipzen A."/>
            <person name="Lukacs Z."/>
            <person name="Mihaltcheva S."/>
            <person name="Morgado L.N."/>
            <person name="Niskanen T."/>
            <person name="Noordeloos M.E."/>
            <person name="Ohm R.A."/>
            <person name="Ortiz-Santana B."/>
            <person name="Ovrebo C."/>
            <person name="Racz N."/>
            <person name="Riley R."/>
            <person name="Savchenko A."/>
            <person name="Shiryaev A."/>
            <person name="Soop K."/>
            <person name="Spirin V."/>
            <person name="Szebenyi C."/>
            <person name="Tomsovsky M."/>
            <person name="Tulloss R.E."/>
            <person name="Uehling J."/>
            <person name="Grigoriev I.V."/>
            <person name="Vagvolgyi C."/>
            <person name="Papp T."/>
            <person name="Martin F.M."/>
            <person name="Miettinen O."/>
            <person name="Hibbett D.S."/>
            <person name="Nagy L.G."/>
        </authorList>
    </citation>
    <scope>NUCLEOTIDE SEQUENCE [LARGE SCALE GENOMIC DNA]</scope>
    <source>
        <strain evidence="11 12">CBS 962.96</strain>
    </source>
</reference>
<dbReference type="PANTHER" id="PTHR11709:SF511">
    <property type="entry name" value="LACCASE"/>
    <property type="match status" value="1"/>
</dbReference>
<evidence type="ECO:0000256" key="3">
    <source>
        <dbReference type="ARBA" id="ARBA00023002"/>
    </source>
</evidence>
<sequence length="550" mass="59823">MMLLPLILLTVHLSSAYAVEVIKNRGSLHVVNKKLAPDGFLRDTVAAGSNPLSANTPGPIIRGNKGDHFSINVIDELADSTMSRDTSIHWHGLLQHGTNWADGPSGVNQCPIVPGHSFSYNFQVSDQAGTFWWHSHFRTQYCDGLRGPLIVYDPHDPHAHLYDVDNENTVITLADWFHISTKVLSTIPGAPLSNSTLINGAGRYPGGPNVPLSVVNVEHGKRYRMRLISMSCDSNFLFSIDGHDMTIIEADGVSTKPVTVNSLRIFAAQRYSFVLNANQAIGNYRIRAQPPAATSLSLGFDGEINSAILRYKGAPKKEPTTNPASNMVLLNDAQLAPLENPGAPGKPFPGGADMVLNLTLGFRADANGVAFLMNGTQFVPPNVPVLLQILSGAQKAQDLLPAGSVYGLPLNKTIEINLFGNGTPGGPHPFHLHGVGFSIVMSSFFALLNFLFSEQHAFDVVKSFDMSQPNYVNPVRRDVTPVNGTEITTIRFDTNNPGPWFLHCHIDFHLDLGLAVVLAEDIPDVKSVNPVPQEWSKLCPIFDAQNPDQQ</sequence>
<dbReference type="SUPFAM" id="SSF49503">
    <property type="entry name" value="Cupredoxins"/>
    <property type="match status" value="3"/>
</dbReference>
<evidence type="ECO:0000256" key="7">
    <source>
        <dbReference type="SAM" id="SignalP"/>
    </source>
</evidence>
<feature type="domain" description="Plastocyanin-like" evidence="9">
    <location>
        <begin position="379"/>
        <end position="521"/>
    </location>
</feature>
<feature type="domain" description="Plastocyanin-like" evidence="8">
    <location>
        <begin position="167"/>
        <end position="314"/>
    </location>
</feature>
<dbReference type="Pfam" id="PF07731">
    <property type="entry name" value="Cu-oxidase_2"/>
    <property type="match status" value="1"/>
</dbReference>
<keyword evidence="6" id="KW-0325">Glycoprotein</keyword>
<keyword evidence="3" id="KW-0560">Oxidoreductase</keyword>
<dbReference type="GO" id="GO:0005507">
    <property type="term" value="F:copper ion binding"/>
    <property type="evidence" value="ECO:0007669"/>
    <property type="project" value="InterPro"/>
</dbReference>
<dbReference type="InterPro" id="IPR001117">
    <property type="entry name" value="Cu-oxidase_2nd"/>
</dbReference>